<accession>A0A1I0JQT7</accession>
<protein>
    <submittedName>
        <fullName evidence="1">2-methylfumaryl-CoA isomerase</fullName>
    </submittedName>
</protein>
<evidence type="ECO:0000313" key="2">
    <source>
        <dbReference type="Proteomes" id="UP000199361"/>
    </source>
</evidence>
<dbReference type="PANTHER" id="PTHR48228">
    <property type="entry name" value="SUCCINYL-COA--D-CITRAMALATE COA-TRANSFERASE"/>
    <property type="match status" value="1"/>
</dbReference>
<dbReference type="GO" id="GO:0016853">
    <property type="term" value="F:isomerase activity"/>
    <property type="evidence" value="ECO:0007669"/>
    <property type="project" value="UniProtKB-KW"/>
</dbReference>
<dbReference type="AlphaFoldDB" id="A0A1I0JQT7"/>
<dbReference type="Gene3D" id="3.40.50.10540">
    <property type="entry name" value="Crotonobetainyl-coa:carnitine coa-transferase, domain 1"/>
    <property type="match status" value="1"/>
</dbReference>
<dbReference type="Proteomes" id="UP000199361">
    <property type="component" value="Unassembled WGS sequence"/>
</dbReference>
<dbReference type="InterPro" id="IPR023606">
    <property type="entry name" value="CoA-Trfase_III_dom_1_sf"/>
</dbReference>
<dbReference type="InterPro" id="IPR050509">
    <property type="entry name" value="CoA-transferase_III"/>
</dbReference>
<organism evidence="1 2">
    <name type="scientific">Nonomuraea wenchangensis</name>
    <dbReference type="NCBI Taxonomy" id="568860"/>
    <lineage>
        <taxon>Bacteria</taxon>
        <taxon>Bacillati</taxon>
        <taxon>Actinomycetota</taxon>
        <taxon>Actinomycetes</taxon>
        <taxon>Streptosporangiales</taxon>
        <taxon>Streptosporangiaceae</taxon>
        <taxon>Nonomuraea</taxon>
    </lineage>
</organism>
<dbReference type="EMBL" id="FOHX01000006">
    <property type="protein sequence ID" value="SEU12076.1"/>
    <property type="molecule type" value="Genomic_DNA"/>
</dbReference>
<dbReference type="SUPFAM" id="SSF89796">
    <property type="entry name" value="CoA-transferase family III (CaiB/BaiF)"/>
    <property type="match status" value="1"/>
</dbReference>
<evidence type="ECO:0000313" key="1">
    <source>
        <dbReference type="EMBL" id="SEU12076.1"/>
    </source>
</evidence>
<reference evidence="1 2" key="1">
    <citation type="submission" date="2016-10" db="EMBL/GenBank/DDBJ databases">
        <authorList>
            <person name="de Groot N.N."/>
        </authorList>
    </citation>
    <scope>NUCLEOTIDE SEQUENCE [LARGE SCALE GENOMIC DNA]</scope>
    <source>
        <strain evidence="1 2">CGMCC 4.5598</strain>
    </source>
</reference>
<dbReference type="STRING" id="568860.SAMN05421811_10674"/>
<dbReference type="Gene3D" id="3.30.1540.10">
    <property type="entry name" value="formyl-coa transferase, domain 3"/>
    <property type="match status" value="1"/>
</dbReference>
<sequence>MAAGGPGRPPRRRVWGVIDDRTAPLAGLRVVELSSFVAAPLGGMTLAQLGADVVRVDPIGGGPDIGRWPLAPSGRSLYWTGLNKGKRSLTVDLRSARGRELVAGLAAAAGTLVTNAPPRPGLTYEELRERRPDLVYARLLGHRDGRSAVDYTVNAELGFPYATGPERHDGPVNHVLPAWDVACGLYLAIGLLAADRRRAATGEGRHVELALHDVALATAGNLGYLAQAQLGEARPRIGNDLYGDFGRDFATADGRRVMVVTLTARHWRDLVSVTGLGRVIAALEEALPADFGRDRDRYTHREALAGLLAPWFAARTAAEAGKALAGTSVLWSHYRTFGEAATDLARHPLMAELAQPGVGPHLAPGSPLVLDGRQAPPEPAPELGADAETVLGDLLDLPRSEVATLRADGIIG</sequence>
<dbReference type="InterPro" id="IPR003673">
    <property type="entry name" value="CoA-Trfase_fam_III"/>
</dbReference>
<proteinExistence type="predicted"/>
<dbReference type="PANTHER" id="PTHR48228:SF5">
    <property type="entry name" value="ALPHA-METHYLACYL-COA RACEMASE"/>
    <property type="match status" value="1"/>
</dbReference>
<keyword evidence="1" id="KW-0413">Isomerase</keyword>
<name>A0A1I0JQT7_9ACTN</name>
<dbReference type="Pfam" id="PF02515">
    <property type="entry name" value="CoA_transf_3"/>
    <property type="match status" value="1"/>
</dbReference>
<keyword evidence="2" id="KW-1185">Reference proteome</keyword>
<gene>
    <name evidence="1" type="ORF">SAMN05421811_10674</name>
</gene>
<dbReference type="InterPro" id="IPR044855">
    <property type="entry name" value="CoA-Trfase_III_dom3_sf"/>
</dbReference>